<reference evidence="3" key="1">
    <citation type="journal article" date="2013" name="Genome Announc.">
        <title>Genome sequence of the food spoilage yeast Zygosaccharomyces bailii CLIB 213(T).</title>
        <authorList>
            <person name="Galeote V."/>
            <person name="Bigey F."/>
            <person name="Devillers H."/>
            <person name="Neuveglise C."/>
            <person name="Dequin S."/>
        </authorList>
    </citation>
    <scope>NUCLEOTIDE SEQUENCE [LARGE SCALE GENOMIC DNA]</scope>
    <source>
        <strain evidence="3">CLIB 213 / ATCC 58445 / CBS 680 / CCRC 21525 / NBRC 1098 / NCYC 1416 / NRRL Y-2227</strain>
    </source>
</reference>
<name>A0A8J2X2Z8_ZYGB2</name>
<dbReference type="Proteomes" id="UP000019375">
    <property type="component" value="Unassembled WGS sequence"/>
</dbReference>
<dbReference type="OrthoDB" id="978at2759"/>
<keyword evidence="1" id="KW-0472">Membrane</keyword>
<dbReference type="GO" id="GO:0008757">
    <property type="term" value="F:S-adenosylmethionine-dependent methyltransferase activity"/>
    <property type="evidence" value="ECO:0007669"/>
    <property type="project" value="InterPro"/>
</dbReference>
<gene>
    <name evidence="2" type="ORF">BN860_00606g</name>
</gene>
<sequence length="448" mass="51336">MAAIISSIPVIVFSILAVVMSFLTKCRPFKSWFVAKLENAFVDHFSCAKQLIVTTDFVLEKSSTHFRNGGKTSLYDLCRALSQLNEYLVRAQGQNGVVFHRTRELTPAFAEQLRRLNYFSKIQSVNASIEGNYKVVESLIEYILERLVESNANALERNIREQIKITCAEFGYALTESNELKRNPDDPIVTSMESNQYRVSEAISHLCRDWSPSFKCERDPVNQFFAERISSLGLQQDEKTLIVVPGAGVGQLSHFLACNFPDSLVDSIEWSPLMYVCGQFALGYGRDVELSPFALRYSGQLDSDRQTRKVGVELSKVRKALNLRSHWGDFCEFVPSEKCYDTIIVCTEFFIDTAENLFEYFETIEHLKLHCKKLHWINAGPLKYGTRPLVQLNAVELRNLRNMRGWQDLQESYETDHNRSLTGYLTDYGSLFQCYYGLLKFHSILVVD</sequence>
<dbReference type="Pfam" id="PF07942">
    <property type="entry name" value="CARME"/>
    <property type="match status" value="1"/>
</dbReference>
<protein>
    <submittedName>
        <fullName evidence="2">ZYBA0S08-00606g1_1</fullName>
    </submittedName>
</protein>
<dbReference type="InterPro" id="IPR012901">
    <property type="entry name" value="CARME"/>
</dbReference>
<dbReference type="AlphaFoldDB" id="A0A8J2X2Z8"/>
<dbReference type="PANTHER" id="PTHR12303">
    <property type="entry name" value="CARNOSINE N-METHYLTRANSFERASE"/>
    <property type="match status" value="1"/>
</dbReference>
<dbReference type="SUPFAM" id="SSF53335">
    <property type="entry name" value="S-adenosyl-L-methionine-dependent methyltransferases"/>
    <property type="match status" value="1"/>
</dbReference>
<keyword evidence="3" id="KW-1185">Reference proteome</keyword>
<proteinExistence type="predicted"/>
<dbReference type="SMART" id="SM01296">
    <property type="entry name" value="N2227"/>
    <property type="match status" value="1"/>
</dbReference>
<organism evidence="2 3">
    <name type="scientific">Zygosaccharomyces bailii (strain CLIB 213 / ATCC 58445 / CBS 680 / BCRC 21525 / NBRC 1098 / NCYC 1416 / NRRL Y-2227)</name>
    <dbReference type="NCBI Taxonomy" id="1333698"/>
    <lineage>
        <taxon>Eukaryota</taxon>
        <taxon>Fungi</taxon>
        <taxon>Dikarya</taxon>
        <taxon>Ascomycota</taxon>
        <taxon>Saccharomycotina</taxon>
        <taxon>Saccharomycetes</taxon>
        <taxon>Saccharomycetales</taxon>
        <taxon>Saccharomycetaceae</taxon>
        <taxon>Zygosaccharomyces</taxon>
    </lineage>
</organism>
<evidence type="ECO:0000313" key="2">
    <source>
        <dbReference type="EMBL" id="CDF90689.1"/>
    </source>
</evidence>
<accession>A0A8J2X2Z8</accession>
<evidence type="ECO:0000313" key="3">
    <source>
        <dbReference type="Proteomes" id="UP000019375"/>
    </source>
</evidence>
<feature type="transmembrane region" description="Helical" evidence="1">
    <location>
        <begin position="6"/>
        <end position="23"/>
    </location>
</feature>
<dbReference type="EMBL" id="HG316461">
    <property type="protein sequence ID" value="CDF90689.1"/>
    <property type="molecule type" value="Genomic_DNA"/>
</dbReference>
<evidence type="ECO:0000256" key="1">
    <source>
        <dbReference type="SAM" id="Phobius"/>
    </source>
</evidence>
<dbReference type="InterPro" id="IPR029063">
    <property type="entry name" value="SAM-dependent_MTases_sf"/>
</dbReference>
<dbReference type="PANTHER" id="PTHR12303:SF11">
    <property type="entry name" value="AER338CP"/>
    <property type="match status" value="1"/>
</dbReference>
<keyword evidence="1" id="KW-1133">Transmembrane helix</keyword>
<keyword evidence="1" id="KW-0812">Transmembrane</keyword>